<evidence type="ECO:0000256" key="7">
    <source>
        <dbReference type="SAM" id="Phobius"/>
    </source>
</evidence>
<feature type="transmembrane region" description="Helical" evidence="7">
    <location>
        <begin position="236"/>
        <end position="256"/>
    </location>
</feature>
<evidence type="ECO:0000256" key="6">
    <source>
        <dbReference type="SAM" id="MobiDB-lite"/>
    </source>
</evidence>
<feature type="transmembrane region" description="Helical" evidence="7">
    <location>
        <begin position="115"/>
        <end position="137"/>
    </location>
</feature>
<gene>
    <name evidence="9" type="ORF">SLS58_006685</name>
</gene>
<feature type="transmembrane region" description="Helical" evidence="7">
    <location>
        <begin position="6"/>
        <end position="30"/>
    </location>
</feature>
<proteinExistence type="inferred from homology"/>
<dbReference type="InterPro" id="IPR049326">
    <property type="entry name" value="Rhodopsin_dom_fungi"/>
</dbReference>
<evidence type="ECO:0000256" key="2">
    <source>
        <dbReference type="ARBA" id="ARBA00022692"/>
    </source>
</evidence>
<dbReference type="InterPro" id="IPR052337">
    <property type="entry name" value="SAT4-like"/>
</dbReference>
<feature type="transmembrane region" description="Helical" evidence="7">
    <location>
        <begin position="81"/>
        <end position="108"/>
    </location>
</feature>
<evidence type="ECO:0000256" key="5">
    <source>
        <dbReference type="ARBA" id="ARBA00038359"/>
    </source>
</evidence>
<comment type="subcellular location">
    <subcellularLocation>
        <location evidence="1">Membrane</location>
        <topology evidence="1">Multi-pass membrane protein</topology>
    </subcellularLocation>
</comment>
<evidence type="ECO:0000313" key="10">
    <source>
        <dbReference type="Proteomes" id="UP001521184"/>
    </source>
</evidence>
<keyword evidence="4 7" id="KW-0472">Membrane</keyword>
<feature type="transmembrane region" description="Helical" evidence="7">
    <location>
        <begin position="197"/>
        <end position="216"/>
    </location>
</feature>
<keyword evidence="3 7" id="KW-1133">Transmembrane helix</keyword>
<dbReference type="Proteomes" id="UP001521184">
    <property type="component" value="Unassembled WGS sequence"/>
</dbReference>
<accession>A0ABR3TM25</accession>
<evidence type="ECO:0000256" key="1">
    <source>
        <dbReference type="ARBA" id="ARBA00004141"/>
    </source>
</evidence>
<sequence length="386" mass="42271">MGDKISNVAITLLVISWIVVCLRCGVRLFLVRAFGVDDWLMLCCQIIYTIWGICLLLGAKAGMGHHMASLTPEDIVLALKYFYACGGLYTFTTMLVKIAVGVFLLRVIVNPVQKYIIWGTLAVSSGYGVFMVVGSLLQCDPPAKFWNDSVEGTCGNKAGGVWTGYLHAAISATVDFILAGIPIFMLRHSNLGWKKRVAIYLIMSLGSFAAITTLIRVRTIDDLNKTGDYLYNIKGIIVWSWLEPGVGIIAGSMATLRPLFRVVFERTGVSKSGTRTHTTSARFDPDVNLDDLRGETSATRTKIEARSSPTSPITPHFGIGIGGRDRRSSRDSVGSDSGWQSFGSQEHLQNTRIKRSVQVTVHTSDAADCANEIQSARSPRDVQRIL</sequence>
<name>A0ABR3TM25_9PEZI</name>
<feature type="domain" description="Rhodopsin" evidence="8">
    <location>
        <begin position="22"/>
        <end position="261"/>
    </location>
</feature>
<comment type="caution">
    <text evidence="9">The sequence shown here is derived from an EMBL/GenBank/DDBJ whole genome shotgun (WGS) entry which is preliminary data.</text>
</comment>
<dbReference type="EMBL" id="JAKEKT020000047">
    <property type="protein sequence ID" value="KAL1640671.1"/>
    <property type="molecule type" value="Genomic_DNA"/>
</dbReference>
<evidence type="ECO:0000259" key="8">
    <source>
        <dbReference type="Pfam" id="PF20684"/>
    </source>
</evidence>
<evidence type="ECO:0000256" key="3">
    <source>
        <dbReference type="ARBA" id="ARBA00022989"/>
    </source>
</evidence>
<evidence type="ECO:0000313" key="9">
    <source>
        <dbReference type="EMBL" id="KAL1640671.1"/>
    </source>
</evidence>
<evidence type="ECO:0000256" key="4">
    <source>
        <dbReference type="ARBA" id="ARBA00023136"/>
    </source>
</evidence>
<feature type="transmembrane region" description="Helical" evidence="7">
    <location>
        <begin position="39"/>
        <end position="61"/>
    </location>
</feature>
<dbReference type="Pfam" id="PF20684">
    <property type="entry name" value="Fung_rhodopsin"/>
    <property type="match status" value="1"/>
</dbReference>
<feature type="compositionally biased region" description="Polar residues" evidence="6">
    <location>
        <begin position="339"/>
        <end position="350"/>
    </location>
</feature>
<keyword evidence="2 7" id="KW-0812">Transmembrane</keyword>
<feature type="transmembrane region" description="Helical" evidence="7">
    <location>
        <begin position="165"/>
        <end position="185"/>
    </location>
</feature>
<feature type="region of interest" description="Disordered" evidence="6">
    <location>
        <begin position="298"/>
        <end position="350"/>
    </location>
</feature>
<reference evidence="9 10" key="1">
    <citation type="journal article" date="2023" name="Plant Dis.">
        <title>First Report of Diplodia intermedia Causing Canker and Dieback Diseases on Apple Trees in Canada.</title>
        <authorList>
            <person name="Ellouze W."/>
            <person name="Ilyukhin E."/>
            <person name="Sulman M."/>
            <person name="Ali S."/>
        </authorList>
    </citation>
    <scope>NUCLEOTIDE SEQUENCE [LARGE SCALE GENOMIC DNA]</scope>
    <source>
        <strain evidence="9 10">M45-28</strain>
    </source>
</reference>
<dbReference type="PANTHER" id="PTHR33048">
    <property type="entry name" value="PTH11-LIKE INTEGRAL MEMBRANE PROTEIN (AFU_ORTHOLOGUE AFUA_5G11245)"/>
    <property type="match status" value="1"/>
</dbReference>
<organism evidence="9 10">
    <name type="scientific">Diplodia intermedia</name>
    <dbReference type="NCBI Taxonomy" id="856260"/>
    <lineage>
        <taxon>Eukaryota</taxon>
        <taxon>Fungi</taxon>
        <taxon>Dikarya</taxon>
        <taxon>Ascomycota</taxon>
        <taxon>Pezizomycotina</taxon>
        <taxon>Dothideomycetes</taxon>
        <taxon>Dothideomycetes incertae sedis</taxon>
        <taxon>Botryosphaeriales</taxon>
        <taxon>Botryosphaeriaceae</taxon>
        <taxon>Diplodia</taxon>
    </lineage>
</organism>
<dbReference type="PANTHER" id="PTHR33048:SF96">
    <property type="entry name" value="INTEGRAL MEMBRANE PROTEIN"/>
    <property type="match status" value="1"/>
</dbReference>
<protein>
    <recommendedName>
        <fullName evidence="8">Rhodopsin domain-containing protein</fullName>
    </recommendedName>
</protein>
<comment type="similarity">
    <text evidence="5">Belongs to the SAT4 family.</text>
</comment>
<keyword evidence="10" id="KW-1185">Reference proteome</keyword>